<dbReference type="InterPro" id="IPR011006">
    <property type="entry name" value="CheY-like_superfamily"/>
</dbReference>
<evidence type="ECO:0000256" key="3">
    <source>
        <dbReference type="ARBA" id="ARBA00022553"/>
    </source>
</evidence>
<dbReference type="Gene3D" id="3.30.450.20">
    <property type="entry name" value="PAS domain"/>
    <property type="match status" value="1"/>
</dbReference>
<reference evidence="7 8" key="1">
    <citation type="journal article" date="2011" name="J. Bacteriol.">
        <title>Complete genome sequence of the industrial strain Ketogulonicigenium vulgare WSH-001.</title>
        <authorList>
            <person name="Liu L."/>
            <person name="Li Y."/>
            <person name="Zhang J."/>
            <person name="Zhou Z."/>
            <person name="Liu J."/>
            <person name="Li X."/>
            <person name="Zhou J."/>
            <person name="Du G."/>
            <person name="Wang L."/>
            <person name="Chen J."/>
        </authorList>
    </citation>
    <scope>NUCLEOTIDE SEQUENCE [LARGE SCALE GENOMIC DNA]</scope>
    <source>
        <strain evidence="7 8">WSH-001</strain>
    </source>
</reference>
<dbReference type="PRINTS" id="PR00344">
    <property type="entry name" value="BCTRLSENSOR"/>
</dbReference>
<dbReference type="FunFam" id="1.10.287.130:FF:000037">
    <property type="entry name" value="Hybrid sensor histidine kinase/response regulator"/>
    <property type="match status" value="1"/>
</dbReference>
<dbReference type="SMART" id="SM00448">
    <property type="entry name" value="REC"/>
    <property type="match status" value="1"/>
</dbReference>
<dbReference type="Gene3D" id="1.10.287.130">
    <property type="match status" value="1"/>
</dbReference>
<evidence type="ECO:0000259" key="6">
    <source>
        <dbReference type="PROSITE" id="PS50110"/>
    </source>
</evidence>
<feature type="domain" description="Histidine kinase" evidence="5">
    <location>
        <begin position="247"/>
        <end position="474"/>
    </location>
</feature>
<dbReference type="InterPro" id="IPR004358">
    <property type="entry name" value="Sig_transdc_His_kin-like_C"/>
</dbReference>
<dbReference type="AlphaFoldDB" id="F9Y4Z8"/>
<dbReference type="SUPFAM" id="SSF52172">
    <property type="entry name" value="CheY-like"/>
    <property type="match status" value="1"/>
</dbReference>
<dbReference type="CDD" id="cd00130">
    <property type="entry name" value="PAS"/>
    <property type="match status" value="1"/>
</dbReference>
<keyword evidence="8" id="KW-1185">Reference proteome</keyword>
<dbReference type="KEGG" id="kvl:KVU_0790"/>
<evidence type="ECO:0000256" key="2">
    <source>
        <dbReference type="ARBA" id="ARBA00012438"/>
    </source>
</evidence>
<dbReference type="OrthoDB" id="9796100at2"/>
<dbReference type="GO" id="GO:0000155">
    <property type="term" value="F:phosphorelay sensor kinase activity"/>
    <property type="evidence" value="ECO:0007669"/>
    <property type="project" value="InterPro"/>
</dbReference>
<evidence type="ECO:0000259" key="5">
    <source>
        <dbReference type="PROSITE" id="PS50109"/>
    </source>
</evidence>
<dbReference type="Pfam" id="PF02518">
    <property type="entry name" value="HATPase_c"/>
    <property type="match status" value="1"/>
</dbReference>
<dbReference type="InterPro" id="IPR003594">
    <property type="entry name" value="HATPase_dom"/>
</dbReference>
<dbReference type="Gene3D" id="3.40.50.2300">
    <property type="match status" value="1"/>
</dbReference>
<dbReference type="Gene3D" id="3.30.565.10">
    <property type="entry name" value="Histidine kinase-like ATPase, C-terminal domain"/>
    <property type="match status" value="1"/>
</dbReference>
<name>F9Y4Z8_KETVW</name>
<dbReference type="InterPro" id="IPR036890">
    <property type="entry name" value="HATPase_C_sf"/>
</dbReference>
<protein>
    <recommendedName>
        <fullName evidence="2">histidine kinase</fullName>
        <ecNumber evidence="2">2.7.13.3</ecNumber>
    </recommendedName>
</protein>
<feature type="domain" description="Response regulatory" evidence="6">
    <location>
        <begin position="500"/>
        <end position="616"/>
    </location>
</feature>
<dbReference type="eggNOG" id="COG4191">
    <property type="taxonomic scope" value="Bacteria"/>
</dbReference>
<dbReference type="Pfam" id="PF00512">
    <property type="entry name" value="HisKA"/>
    <property type="match status" value="1"/>
</dbReference>
<proteinExistence type="predicted"/>
<dbReference type="PANTHER" id="PTHR43065:SF42">
    <property type="entry name" value="TWO-COMPONENT SENSOR PPRA"/>
    <property type="match status" value="1"/>
</dbReference>
<dbReference type="EC" id="2.7.13.3" evidence="2"/>
<dbReference type="InterPro" id="IPR000014">
    <property type="entry name" value="PAS"/>
</dbReference>
<dbReference type="SMART" id="SM00387">
    <property type="entry name" value="HATPase_c"/>
    <property type="match status" value="1"/>
</dbReference>
<feature type="modified residue" description="4-aspartylphosphate" evidence="4">
    <location>
        <position position="551"/>
    </location>
</feature>
<dbReference type="RefSeq" id="WP_014537660.1">
    <property type="nucleotide sequence ID" value="NC_017384.1"/>
</dbReference>
<dbReference type="CDD" id="cd00082">
    <property type="entry name" value="HisKA"/>
    <property type="match status" value="1"/>
</dbReference>
<evidence type="ECO:0000313" key="7">
    <source>
        <dbReference type="EMBL" id="AEM40630.1"/>
    </source>
</evidence>
<dbReference type="PROSITE" id="PS50110">
    <property type="entry name" value="RESPONSE_REGULATORY"/>
    <property type="match status" value="1"/>
</dbReference>
<accession>F9Y4Z8</accession>
<dbReference type="HOGENOM" id="CLU_000445_114_51_5"/>
<dbReference type="PATRIC" id="fig|759362.5.peg.819"/>
<dbReference type="SMART" id="SM00388">
    <property type="entry name" value="HisKA"/>
    <property type="match status" value="1"/>
</dbReference>
<keyword evidence="3 4" id="KW-0597">Phosphoprotein</keyword>
<dbReference type="EMBL" id="CP002018">
    <property type="protein sequence ID" value="AEM40630.1"/>
    <property type="molecule type" value="Genomic_DNA"/>
</dbReference>
<keyword evidence="7" id="KW-0418">Kinase</keyword>
<dbReference type="InterPro" id="IPR035965">
    <property type="entry name" value="PAS-like_dom_sf"/>
</dbReference>
<dbReference type="InterPro" id="IPR005467">
    <property type="entry name" value="His_kinase_dom"/>
</dbReference>
<dbReference type="SUPFAM" id="SSF47384">
    <property type="entry name" value="Homodimeric domain of signal transducing histidine kinase"/>
    <property type="match status" value="1"/>
</dbReference>
<dbReference type="InterPro" id="IPR003661">
    <property type="entry name" value="HisK_dim/P_dom"/>
</dbReference>
<organism evidence="7 8">
    <name type="scientific">Ketogulonicigenium vulgare (strain WSH-001)</name>
    <dbReference type="NCBI Taxonomy" id="759362"/>
    <lineage>
        <taxon>Bacteria</taxon>
        <taxon>Pseudomonadati</taxon>
        <taxon>Pseudomonadota</taxon>
        <taxon>Alphaproteobacteria</taxon>
        <taxon>Rhodobacterales</taxon>
        <taxon>Roseobacteraceae</taxon>
        <taxon>Ketogulonicigenium</taxon>
    </lineage>
</organism>
<dbReference type="PANTHER" id="PTHR43065">
    <property type="entry name" value="SENSOR HISTIDINE KINASE"/>
    <property type="match status" value="1"/>
</dbReference>
<comment type="catalytic activity">
    <reaction evidence="1">
        <text>ATP + protein L-histidine = ADP + protein N-phospho-L-histidine.</text>
        <dbReference type="EC" id="2.7.13.3"/>
    </reaction>
</comment>
<evidence type="ECO:0000313" key="8">
    <source>
        <dbReference type="Proteomes" id="UP000000692"/>
    </source>
</evidence>
<evidence type="ECO:0000256" key="1">
    <source>
        <dbReference type="ARBA" id="ARBA00000085"/>
    </source>
</evidence>
<sequence length="618" mass="66757">MAVVKGEVPTDTMPTEAVTLISDRKGRLLTLSPAAASWLYLPKETAGQMSIADALVLRLPDTHEELQDLASRAGSTLRRGESLWHGHLRVTRLGLGRLEWSVSPSLGTQRARAAVQLSDRWQVAVNLPVPLALFDLTGHIRAINAAAEALLGQEVTPGTPVLNVLEGLGRPMVDWLREVHEGRALSYVEFLNDVQGDKVFQVRLSEAHGMIPDGVLAILDDVTELKLLEEQFLQSQKMQAVGQLAGGIAHDFNNLLTAISGHCDLLLLRHDRHDASYADLMQIHHNANRAAALVRQLLAFSRKQSLTVESIAADQTISEVGFLLRTLLGERAQLLLSNDSDLSHIRVDRRQLEQALVNLVVNARDALPNGGQITIATRNLTLATPLLRDRARVPTGDYVEITVADNGTGIPAAILDKIFEPFFTTKRVGEGTGLGLSMVYGFVKQSGGYVFVDSGPETRPEGGSCFTLIFPAEAPSDTIPTTPAQPAAGFMPLPASTGQNVLIAEDEAPVRAFASRALRLAGMNVLEADSAEGALKLLEDPLVQVDLIISDVIMPGLNGPAWVQQALQDRPGTRVILISGYAEESFDDHRAMIPNCTFLPKPFSLAALVEAVNKKLAA</sequence>
<gene>
    <name evidence="7" type="ordered locus">KVU_0790</name>
</gene>
<dbReference type="SUPFAM" id="SSF55874">
    <property type="entry name" value="ATPase domain of HSP90 chaperone/DNA topoisomerase II/histidine kinase"/>
    <property type="match status" value="1"/>
</dbReference>
<dbReference type="InterPro" id="IPR001789">
    <property type="entry name" value="Sig_transdc_resp-reg_receiver"/>
</dbReference>
<evidence type="ECO:0000256" key="4">
    <source>
        <dbReference type="PROSITE-ProRule" id="PRU00169"/>
    </source>
</evidence>
<dbReference type="Pfam" id="PF00072">
    <property type="entry name" value="Response_reg"/>
    <property type="match status" value="1"/>
</dbReference>
<dbReference type="SUPFAM" id="SSF55785">
    <property type="entry name" value="PYP-like sensor domain (PAS domain)"/>
    <property type="match status" value="1"/>
</dbReference>
<dbReference type="Proteomes" id="UP000000692">
    <property type="component" value="Chromosome"/>
</dbReference>
<dbReference type="PROSITE" id="PS50109">
    <property type="entry name" value="HIS_KIN"/>
    <property type="match status" value="1"/>
</dbReference>
<dbReference type="InterPro" id="IPR036097">
    <property type="entry name" value="HisK_dim/P_sf"/>
</dbReference>
<keyword evidence="7" id="KW-0808">Transferase</keyword>
<dbReference type="CDD" id="cd00156">
    <property type="entry name" value="REC"/>
    <property type="match status" value="1"/>
</dbReference>